<evidence type="ECO:0000313" key="1">
    <source>
        <dbReference type="EMBL" id="MPN29405.1"/>
    </source>
</evidence>
<accession>A0A645GRN8</accession>
<dbReference type="AlphaFoldDB" id="A0A645GRN8"/>
<gene>
    <name evidence="1" type="ORF">SDC9_176858</name>
</gene>
<organism evidence="1">
    <name type="scientific">bioreactor metagenome</name>
    <dbReference type="NCBI Taxonomy" id="1076179"/>
    <lineage>
        <taxon>unclassified sequences</taxon>
        <taxon>metagenomes</taxon>
        <taxon>ecological metagenomes</taxon>
    </lineage>
</organism>
<reference evidence="1" key="1">
    <citation type="submission" date="2019-08" db="EMBL/GenBank/DDBJ databases">
        <authorList>
            <person name="Kucharzyk K."/>
            <person name="Murdoch R.W."/>
            <person name="Higgins S."/>
            <person name="Loffler F."/>
        </authorList>
    </citation>
    <scope>NUCLEOTIDE SEQUENCE</scope>
</reference>
<proteinExistence type="predicted"/>
<protein>
    <submittedName>
        <fullName evidence="1">Uncharacterized protein</fullName>
    </submittedName>
</protein>
<dbReference type="EMBL" id="VSSQ01080086">
    <property type="protein sequence ID" value="MPN29405.1"/>
    <property type="molecule type" value="Genomic_DNA"/>
</dbReference>
<comment type="caution">
    <text evidence="1">The sequence shown here is derived from an EMBL/GenBank/DDBJ whole genome shotgun (WGS) entry which is preliminary data.</text>
</comment>
<name>A0A645GRN8_9ZZZZ</name>
<sequence length="104" mass="12086">MIRYVLILLCDFLFFCHIKYDGKQNLLVVIFYRAAVDIDNSGFSVFQAMRVCVGVLNPGQSFQECNERFFLILHIDILDRHMEEFFLGIAIKIGRRFVGFNNAA</sequence>